<dbReference type="InterPro" id="IPR036420">
    <property type="entry name" value="BRCT_dom_sf"/>
</dbReference>
<dbReference type="PROSITE" id="PS50172">
    <property type="entry name" value="BRCT"/>
    <property type="match status" value="3"/>
</dbReference>
<proteinExistence type="predicted"/>
<dbReference type="Pfam" id="PF16589">
    <property type="entry name" value="BRCT_2"/>
    <property type="match status" value="1"/>
</dbReference>
<evidence type="ECO:0000259" key="2">
    <source>
        <dbReference type="PROSITE" id="PS50172"/>
    </source>
</evidence>
<protein>
    <submittedName>
        <fullName evidence="3">DNA replication regulator DPB11</fullName>
    </submittedName>
</protein>
<accession>A0ABR4NUZ5</accession>
<feature type="domain" description="BRCT" evidence="2">
    <location>
        <begin position="1"/>
        <end position="82"/>
    </location>
</feature>
<gene>
    <name evidence="3" type="ORF">RNJ44_04419</name>
</gene>
<evidence type="ECO:0000313" key="3">
    <source>
        <dbReference type="EMBL" id="KAL3232503.1"/>
    </source>
</evidence>
<feature type="domain" description="BRCT" evidence="2">
    <location>
        <begin position="193"/>
        <end position="218"/>
    </location>
</feature>
<name>A0ABR4NUZ5_9SACH</name>
<comment type="caution">
    <text evidence="3">The sequence shown here is derived from an EMBL/GenBank/DDBJ whole genome shotgun (WGS) entry which is preliminary data.</text>
</comment>
<dbReference type="PANTHER" id="PTHR13561">
    <property type="entry name" value="DNA REPLICATION REGULATOR DPB11-RELATED"/>
    <property type="match status" value="1"/>
</dbReference>
<keyword evidence="1" id="KW-0677">Repeat</keyword>
<dbReference type="Proteomes" id="UP001623330">
    <property type="component" value="Unassembled WGS sequence"/>
</dbReference>
<dbReference type="PANTHER" id="PTHR13561:SF20">
    <property type="entry name" value="DNA TOPOISOMERASE 2-BINDING PROTEIN 1"/>
    <property type="match status" value="1"/>
</dbReference>
<dbReference type="InterPro" id="IPR001357">
    <property type="entry name" value="BRCT_dom"/>
</dbReference>
<dbReference type="SUPFAM" id="SSF52113">
    <property type="entry name" value="BRCT domain"/>
    <property type="match status" value="3"/>
</dbReference>
<dbReference type="EMBL" id="JBEVYD010000005">
    <property type="protein sequence ID" value="KAL3232503.1"/>
    <property type="molecule type" value="Genomic_DNA"/>
</dbReference>
<evidence type="ECO:0000313" key="4">
    <source>
        <dbReference type="Proteomes" id="UP001623330"/>
    </source>
</evidence>
<keyword evidence="4" id="KW-1185">Reference proteome</keyword>
<feature type="domain" description="BRCT" evidence="2">
    <location>
        <begin position="316"/>
        <end position="400"/>
    </location>
</feature>
<evidence type="ECO:0000256" key="1">
    <source>
        <dbReference type="ARBA" id="ARBA00022737"/>
    </source>
</evidence>
<sequence length="731" mass="83762">MRPFARITFCCTGLDEPLFKSISKKILKLGGLLSYDLTSQVNVLIVGDVQRRTDKYEFAVRNRADMVFLDCNAVLELYHLWLAGEDITYDSKGKDHSMSGVSGDQPTRMLDLLRRRHTLAPMTDYVVFIGRINNSDEANVKELEELCSHMNCCKCISKHFMSDAKRKFAGKQVVFITDEPHGVRVEAARKDGIPVIHQKWLLDCYKRNATLQYDPYYLLEFAVHIEDFKEIGRDSCDCWDDLDNFNVITNNSRLIPEEDEEEVLRKKSVSKRLKPHGDKLWQKVMNKDAPGTSNHLSTSALENDIPIIKEEEDRFDSNAIFTGIKFQVHKSFKEEHSMILRKVILQNGGDTVEESESSRCILVLPSSKPLDELNEMIDEQKHTVVTEFFIERCLHYKKLLLPIDCWSSPFMATNNFKILCNRKSNKLGDPFVVSITGFSGVELLHLVKMLKALEPMGIKYSEYLDKSTDLLLVNLAVLPSITKTHPLWNNYYMDLFNECAISQTHTNQVFRNSLKRKIQYIKEDHCIPMATPGFIVEIFKQSKKLVDGQAGEGIRILLNNIHWLVLAPRGKKADFEFKLVKKSTEEHCNIVDKAVLSSNTGKANTNTMSGNMSLKRTTSELLEKINIKTKQDSTNDIIKFKRVKVGNDIKTAARHYSDLDSINDDLRNSDHEKRIPNIIRTTSWGSVMSEDMNRSSINNELQHSNIPYANQENINQTQVTYGTISEELRKN</sequence>
<dbReference type="CDD" id="cd18433">
    <property type="entry name" value="BRCT_Rad4_rpt3"/>
    <property type="match status" value="1"/>
</dbReference>
<organism evidence="3 4">
    <name type="scientific">Nakaseomyces bracarensis</name>
    <dbReference type="NCBI Taxonomy" id="273131"/>
    <lineage>
        <taxon>Eukaryota</taxon>
        <taxon>Fungi</taxon>
        <taxon>Dikarya</taxon>
        <taxon>Ascomycota</taxon>
        <taxon>Saccharomycotina</taxon>
        <taxon>Saccharomycetes</taxon>
        <taxon>Saccharomycetales</taxon>
        <taxon>Saccharomycetaceae</taxon>
        <taxon>Nakaseomyces</taxon>
    </lineage>
</organism>
<dbReference type="SMART" id="SM00292">
    <property type="entry name" value="BRCT"/>
    <property type="match status" value="3"/>
</dbReference>
<dbReference type="Pfam" id="PF00533">
    <property type="entry name" value="BRCT"/>
    <property type="match status" value="1"/>
</dbReference>
<dbReference type="Gene3D" id="3.40.50.10190">
    <property type="entry name" value="BRCT domain"/>
    <property type="match status" value="4"/>
</dbReference>
<reference evidence="3 4" key="1">
    <citation type="submission" date="2024-05" db="EMBL/GenBank/DDBJ databases">
        <title>Long read based assembly of the Candida bracarensis genome reveals expanded adhesin content.</title>
        <authorList>
            <person name="Marcet-Houben M."/>
            <person name="Ksiezopolska E."/>
            <person name="Gabaldon T."/>
        </authorList>
    </citation>
    <scope>NUCLEOTIDE SEQUENCE [LARGE SCALE GENOMIC DNA]</scope>
    <source>
        <strain evidence="3 4">CBM6</strain>
    </source>
</reference>